<accession>A4IN04</accession>
<dbReference type="SUPFAM" id="SSF47203">
    <property type="entry name" value="Acyl-CoA dehydrogenase C-terminal domain-like"/>
    <property type="match status" value="1"/>
</dbReference>
<feature type="domain" description="Acyl-CoA oxidase/dehydrogenase middle" evidence="7">
    <location>
        <begin position="174"/>
        <end position="274"/>
    </location>
</feature>
<dbReference type="GO" id="GO:0003995">
    <property type="term" value="F:acyl-CoA dehydrogenase activity"/>
    <property type="evidence" value="ECO:0007669"/>
    <property type="project" value="InterPro"/>
</dbReference>
<feature type="domain" description="Acyl-CoA dehydrogenase/oxidase C-terminal" evidence="6">
    <location>
        <begin position="285"/>
        <end position="440"/>
    </location>
</feature>
<dbReference type="eggNOG" id="COG1960">
    <property type="taxonomic scope" value="Bacteria"/>
</dbReference>
<dbReference type="KEGG" id="gtn:GTNG_1338"/>
<dbReference type="Gene3D" id="2.40.110.20">
    <property type="match status" value="1"/>
</dbReference>
<evidence type="ECO:0000259" key="8">
    <source>
        <dbReference type="Pfam" id="PF18158"/>
    </source>
</evidence>
<dbReference type="Pfam" id="PF02770">
    <property type="entry name" value="Acyl-CoA_dh_M"/>
    <property type="match status" value="1"/>
</dbReference>
<gene>
    <name evidence="9" type="ordered locus">GTNG_1338</name>
</gene>
<keyword evidence="5" id="KW-0560">Oxidoreductase</keyword>
<evidence type="ECO:0000256" key="4">
    <source>
        <dbReference type="ARBA" id="ARBA00022827"/>
    </source>
</evidence>
<dbReference type="Pfam" id="PF18158">
    <property type="entry name" value="AidB_N"/>
    <property type="match status" value="1"/>
</dbReference>
<dbReference type="PROSITE" id="PS00073">
    <property type="entry name" value="ACYL_COA_DH_2"/>
    <property type="match status" value="1"/>
</dbReference>
<evidence type="ECO:0000256" key="5">
    <source>
        <dbReference type="RuleBase" id="RU362125"/>
    </source>
</evidence>
<evidence type="ECO:0000259" key="7">
    <source>
        <dbReference type="Pfam" id="PF02770"/>
    </source>
</evidence>
<organism evidence="9 10">
    <name type="scientific">Geobacillus thermodenitrificans (strain NG80-2)</name>
    <dbReference type="NCBI Taxonomy" id="420246"/>
    <lineage>
        <taxon>Bacteria</taxon>
        <taxon>Bacillati</taxon>
        <taxon>Bacillota</taxon>
        <taxon>Bacilli</taxon>
        <taxon>Bacillales</taxon>
        <taxon>Anoxybacillaceae</taxon>
        <taxon>Geobacillus</taxon>
    </lineage>
</organism>
<dbReference type="InterPro" id="IPR009100">
    <property type="entry name" value="AcylCoA_DH/oxidase_NM_dom_sf"/>
</dbReference>
<evidence type="ECO:0000256" key="3">
    <source>
        <dbReference type="ARBA" id="ARBA00022630"/>
    </source>
</evidence>
<dbReference type="InterPro" id="IPR052904">
    <property type="entry name" value="Acyl-CoA_dehydrogenase-like"/>
</dbReference>
<dbReference type="InterPro" id="IPR006091">
    <property type="entry name" value="Acyl-CoA_Oxase/DH_mid-dom"/>
</dbReference>
<dbReference type="PANTHER" id="PTHR42707">
    <property type="entry name" value="ACYL-COA DEHYDROGENASE"/>
    <property type="match status" value="1"/>
</dbReference>
<sequence>MMRKEERGGTMKPLREADPNLLANLKRYLDDELYQYAEEKIESFYEFCLTEVDRRAVHTDREGQPRLMKYDRFGNDISEVWVNEGYEQTAKQTYETGIVGYVHKPIPELGKQGNYIYSYAQGYILSQAEPGFYCPVTLTMATAYVLEHFADHELKTRYLPHVISTGEIELYEGATFLTERQGGSDVGANAVRAVPCGDHYKLYGEKYFASNAGRCGVALVLARIDGSGPGTKGLSLFLVPWRNEDGTLNGITIRRLKDKLGVRAVPSAEVVFDGAKAYVVGDPRKGFYYMMEALNLSRVCNAIASVGIMKRALEEAKQYAERRTAFGHQLTDYPMVRGTLADLTARQEVETSACFEMVALFDRVMTAPHEADESEKAWLRLLIALLKMRTAEEAIAFSHEAIEMHGGNGYIEDFVTPRLLRDAQVLTVWEGTANILALEVLRLMRKYRIHERFAAEMKARLERVADEMKLLARPVAEGLKELVAALARLGGQAEEVQTFHAKTVANRMCDVYLSIIALERGQENERNRLIAELFLQRVWERGLVDERMTSVREFDLIVQAKGAAPLSHS</sequence>
<dbReference type="InterPro" id="IPR036250">
    <property type="entry name" value="AcylCo_DH-like_C"/>
</dbReference>
<comment type="cofactor">
    <cofactor evidence="1 5">
        <name>FAD</name>
        <dbReference type="ChEBI" id="CHEBI:57692"/>
    </cofactor>
</comment>
<dbReference type="Gene3D" id="1.20.140.10">
    <property type="entry name" value="Butyryl-CoA Dehydrogenase, subunit A, domain 3"/>
    <property type="match status" value="1"/>
</dbReference>
<protein>
    <submittedName>
        <fullName evidence="9">Probable acyl-CoA dehydrogenase</fullName>
    </submittedName>
</protein>
<evidence type="ECO:0000313" key="10">
    <source>
        <dbReference type="Proteomes" id="UP000001578"/>
    </source>
</evidence>
<dbReference type="InterPro" id="IPR041504">
    <property type="entry name" value="AidB_N"/>
</dbReference>
<dbReference type="InterPro" id="IPR009075">
    <property type="entry name" value="AcylCo_DH/oxidase_C"/>
</dbReference>
<name>A4IN04_GEOTN</name>
<dbReference type="InterPro" id="IPR006089">
    <property type="entry name" value="Acyl-CoA_DH_CS"/>
</dbReference>
<dbReference type="SUPFAM" id="SSF56645">
    <property type="entry name" value="Acyl-CoA dehydrogenase NM domain-like"/>
    <property type="match status" value="1"/>
</dbReference>
<dbReference type="AlphaFoldDB" id="A4IN04"/>
<feature type="domain" description="Adaptive response protein AidB N-terminal" evidence="8">
    <location>
        <begin position="38"/>
        <end position="164"/>
    </location>
</feature>
<proteinExistence type="inferred from homology"/>
<comment type="similarity">
    <text evidence="2 5">Belongs to the acyl-CoA dehydrogenase family.</text>
</comment>
<dbReference type="Proteomes" id="UP000001578">
    <property type="component" value="Chromosome"/>
</dbReference>
<dbReference type="Pfam" id="PF00441">
    <property type="entry name" value="Acyl-CoA_dh_1"/>
    <property type="match status" value="1"/>
</dbReference>
<keyword evidence="3 5" id="KW-0285">Flavoprotein</keyword>
<dbReference type="HOGENOM" id="CLU_016513_1_0_9"/>
<dbReference type="EMBL" id="CP000557">
    <property type="protein sequence ID" value="ABO66708.1"/>
    <property type="molecule type" value="Genomic_DNA"/>
</dbReference>
<dbReference type="PANTHER" id="PTHR42707:SF2">
    <property type="entry name" value="ACD11 DEHYDROGENASE"/>
    <property type="match status" value="1"/>
</dbReference>
<evidence type="ECO:0000313" key="9">
    <source>
        <dbReference type="EMBL" id="ABO66708.1"/>
    </source>
</evidence>
<reference evidence="9 10" key="1">
    <citation type="journal article" date="2007" name="Proc. Natl. Acad. Sci. U.S.A.">
        <title>Genome and proteome of long-chain alkane degrading Geobacillus thermodenitrificans NG80-2 isolated from a deep-subsurface oil reservoir.</title>
        <authorList>
            <person name="Feng L."/>
            <person name="Wang W."/>
            <person name="Cheng J."/>
            <person name="Ren Y."/>
            <person name="Zhao G."/>
            <person name="Gao C."/>
            <person name="Tang Y."/>
            <person name="Liu X."/>
            <person name="Han W."/>
            <person name="Peng X."/>
            <person name="Liu R."/>
            <person name="Wang L."/>
        </authorList>
    </citation>
    <scope>NUCLEOTIDE SEQUENCE [LARGE SCALE GENOMIC DNA]</scope>
    <source>
        <strain evidence="9 10">NG80-2</strain>
    </source>
</reference>
<evidence type="ECO:0000259" key="6">
    <source>
        <dbReference type="Pfam" id="PF00441"/>
    </source>
</evidence>
<evidence type="ECO:0000256" key="2">
    <source>
        <dbReference type="ARBA" id="ARBA00009347"/>
    </source>
</evidence>
<keyword evidence="4 5" id="KW-0274">FAD</keyword>
<evidence type="ECO:0000256" key="1">
    <source>
        <dbReference type="ARBA" id="ARBA00001974"/>
    </source>
</evidence>